<dbReference type="GO" id="GO:0005524">
    <property type="term" value="F:ATP binding"/>
    <property type="evidence" value="ECO:0007669"/>
    <property type="project" value="UniProtKB-KW"/>
</dbReference>
<dbReference type="InterPro" id="IPR036361">
    <property type="entry name" value="SAP_dom_sf"/>
</dbReference>
<dbReference type="InterPro" id="IPR005160">
    <property type="entry name" value="Ku_C"/>
</dbReference>
<dbReference type="Gene3D" id="2.40.290.10">
    <property type="match status" value="1"/>
</dbReference>
<dbReference type="GO" id="GO:0000781">
    <property type="term" value="C:chromosome, telomeric region"/>
    <property type="evidence" value="ECO:0007669"/>
    <property type="project" value="UniProtKB-SubCell"/>
</dbReference>
<organism evidence="23 24">
    <name type="scientific">Alectoria fallacina</name>
    <dbReference type="NCBI Taxonomy" id="1903189"/>
    <lineage>
        <taxon>Eukaryota</taxon>
        <taxon>Fungi</taxon>
        <taxon>Dikarya</taxon>
        <taxon>Ascomycota</taxon>
        <taxon>Pezizomycotina</taxon>
        <taxon>Lecanoromycetes</taxon>
        <taxon>OSLEUM clade</taxon>
        <taxon>Lecanoromycetidae</taxon>
        <taxon>Lecanorales</taxon>
        <taxon>Lecanorineae</taxon>
        <taxon>Parmeliaceae</taxon>
        <taxon>Alectoria</taxon>
    </lineage>
</organism>
<dbReference type="InterPro" id="IPR016194">
    <property type="entry name" value="SPOC-like_C_dom_sf"/>
</dbReference>
<evidence type="ECO:0000256" key="8">
    <source>
        <dbReference type="ARBA" id="ARBA00022763"/>
    </source>
</evidence>
<keyword evidence="10 23" id="KW-0347">Helicase</keyword>
<keyword evidence="11" id="KW-0067">ATP-binding</keyword>
<dbReference type="NCBIfam" id="TIGR00578">
    <property type="entry name" value="ku70"/>
    <property type="match status" value="1"/>
</dbReference>
<evidence type="ECO:0000256" key="17">
    <source>
        <dbReference type="ARBA" id="ARBA00024890"/>
    </source>
</evidence>
<keyword evidence="8" id="KW-0227">DNA damage</keyword>
<evidence type="ECO:0000256" key="3">
    <source>
        <dbReference type="ARBA" id="ARBA00005240"/>
    </source>
</evidence>
<dbReference type="GO" id="GO:0006303">
    <property type="term" value="P:double-strand break repair via nonhomologous end joining"/>
    <property type="evidence" value="ECO:0007669"/>
    <property type="project" value="InterPro"/>
</dbReference>
<dbReference type="FunFam" id="4.10.970.10:FF:000003">
    <property type="entry name" value="ATP-dependent DNA helicase II subunit 1"/>
    <property type="match status" value="1"/>
</dbReference>
<evidence type="ECO:0000256" key="4">
    <source>
        <dbReference type="ARBA" id="ARBA00012551"/>
    </source>
</evidence>
<dbReference type="SMART" id="SM00513">
    <property type="entry name" value="SAP"/>
    <property type="match status" value="1"/>
</dbReference>
<dbReference type="Pfam" id="PF03731">
    <property type="entry name" value="Ku_N"/>
    <property type="match status" value="1"/>
</dbReference>
<dbReference type="Pfam" id="PF02735">
    <property type="entry name" value="Ku"/>
    <property type="match status" value="1"/>
</dbReference>
<dbReference type="InterPro" id="IPR006164">
    <property type="entry name" value="DNA_bd_Ku70/Ku80"/>
</dbReference>
<proteinExistence type="inferred from homology"/>
<feature type="active site" description="Schiff-base intermediate with DNA; for 5'-deoxyribose-5-phosphate lyase activity" evidence="20">
    <location>
        <position position="27"/>
    </location>
</feature>
<evidence type="ECO:0000256" key="19">
    <source>
        <dbReference type="ARBA" id="ARBA00047995"/>
    </source>
</evidence>
<dbReference type="SUPFAM" id="SSF53300">
    <property type="entry name" value="vWA-like"/>
    <property type="match status" value="1"/>
</dbReference>
<dbReference type="EC" id="3.6.4.12" evidence="4"/>
<evidence type="ECO:0000256" key="9">
    <source>
        <dbReference type="ARBA" id="ARBA00022801"/>
    </source>
</evidence>
<comment type="function">
    <text evidence="17">Single-stranded DNA-dependent ATP-dependent helicase. Involved in non-homologous end joining (NHEJ) DNA double strand break repair. DNA-binding is sequence-independent but has a high affinity to nicks in double-stranded DNA and to the ends of duplex DNA. Binds to naturally occurring chromosomal ends, and therefore provides chromosomal end protection. Required also for telomere recombination to repair telomeric ends in the absence of telomerase. KU70, of the KU70/KU80 heterodimer, binds to the stem loop of TLC1, the RNA component of telomerase. Involved in telomere maintenance. Interacts with telomeric repeats and subtelomeric sequences thereby controlling telomere length and protecting against subtelomeric rearrangement. Maintains telomeric chromatin, which is involved in silencing the expression of genes located at the telomere. Required for mating-type switching.</text>
</comment>
<keyword evidence="9" id="KW-0378">Hydrolase</keyword>
<evidence type="ECO:0000256" key="13">
    <source>
        <dbReference type="ARBA" id="ARBA00023125"/>
    </source>
</evidence>
<dbReference type="Proteomes" id="UP000664203">
    <property type="component" value="Unassembled WGS sequence"/>
</dbReference>
<dbReference type="InterPro" id="IPR027388">
    <property type="entry name" value="Ku70_bridge/pillars_dom_sf"/>
</dbReference>
<name>A0A8H3IQ68_9LECA</name>
<dbReference type="Gene3D" id="1.10.720.30">
    <property type="entry name" value="SAP domain"/>
    <property type="match status" value="1"/>
</dbReference>
<evidence type="ECO:0000256" key="15">
    <source>
        <dbReference type="ARBA" id="ARBA00023204"/>
    </source>
</evidence>
<feature type="region of interest" description="Disordered" evidence="21">
    <location>
        <begin position="1"/>
        <end position="25"/>
    </location>
</feature>
<keyword evidence="13" id="KW-0238">DNA-binding</keyword>
<comment type="catalytic activity">
    <reaction evidence="19">
        <text>ATP + H2O = ADP + phosphate + H(+)</text>
        <dbReference type="Rhea" id="RHEA:13065"/>
        <dbReference type="ChEBI" id="CHEBI:15377"/>
        <dbReference type="ChEBI" id="CHEBI:15378"/>
        <dbReference type="ChEBI" id="CHEBI:30616"/>
        <dbReference type="ChEBI" id="CHEBI:43474"/>
        <dbReference type="ChEBI" id="CHEBI:456216"/>
        <dbReference type="EC" id="3.6.4.12"/>
    </reaction>
</comment>
<keyword evidence="16" id="KW-0539">Nucleus</keyword>
<dbReference type="GO" id="GO:0000723">
    <property type="term" value="P:telomere maintenance"/>
    <property type="evidence" value="ECO:0007669"/>
    <property type="project" value="InterPro"/>
</dbReference>
<dbReference type="SUPFAM" id="SSF100939">
    <property type="entry name" value="SPOC domain-like"/>
    <property type="match status" value="1"/>
</dbReference>
<dbReference type="InterPro" id="IPR047087">
    <property type="entry name" value="KU70_core_dom"/>
</dbReference>
<dbReference type="CDD" id="cd01458">
    <property type="entry name" value="vWA_ku"/>
    <property type="match status" value="1"/>
</dbReference>
<dbReference type="SMART" id="SM00559">
    <property type="entry name" value="Ku78"/>
    <property type="match status" value="1"/>
</dbReference>
<dbReference type="OrthoDB" id="3249161at2759"/>
<evidence type="ECO:0000256" key="7">
    <source>
        <dbReference type="ARBA" id="ARBA00022741"/>
    </source>
</evidence>
<evidence type="ECO:0000256" key="2">
    <source>
        <dbReference type="ARBA" id="ARBA00004574"/>
    </source>
</evidence>
<dbReference type="Pfam" id="PF02037">
    <property type="entry name" value="SAP"/>
    <property type="match status" value="1"/>
</dbReference>
<dbReference type="FunFam" id="3.40.50.410:FF:000071">
    <property type="entry name" value="ATP-dependent DNA helicase II subunit 1"/>
    <property type="match status" value="1"/>
</dbReference>
<keyword evidence="7" id="KW-0547">Nucleotide-binding</keyword>
<dbReference type="EMBL" id="CAJPDR010000437">
    <property type="protein sequence ID" value="CAF9936262.1"/>
    <property type="molecule type" value="Genomic_DNA"/>
</dbReference>
<keyword evidence="14" id="KW-0233">DNA recombination</keyword>
<evidence type="ECO:0000256" key="5">
    <source>
        <dbReference type="ARBA" id="ARBA00021796"/>
    </source>
</evidence>
<dbReference type="InterPro" id="IPR006165">
    <property type="entry name" value="Ku70"/>
</dbReference>
<keyword evidence="6" id="KW-0158">Chromosome</keyword>
<dbReference type="GO" id="GO:0003684">
    <property type="term" value="F:damaged DNA binding"/>
    <property type="evidence" value="ECO:0007669"/>
    <property type="project" value="InterPro"/>
</dbReference>
<dbReference type="FunFam" id="1.10.1600.10:FF:000004">
    <property type="entry name" value="ATP-dependent DNA helicase II subunit 1"/>
    <property type="match status" value="1"/>
</dbReference>
<dbReference type="GO" id="GO:0043564">
    <property type="term" value="C:Ku70:Ku80 complex"/>
    <property type="evidence" value="ECO:0007669"/>
    <property type="project" value="InterPro"/>
</dbReference>
<accession>A0A8H3IQ68</accession>
<dbReference type="Pfam" id="PF03730">
    <property type="entry name" value="Ku_C"/>
    <property type="match status" value="1"/>
</dbReference>
<dbReference type="InterPro" id="IPR005161">
    <property type="entry name" value="Ku_N"/>
</dbReference>
<dbReference type="Gene3D" id="4.10.970.10">
    <property type="entry name" value="Ku70, bridge and pillars"/>
    <property type="match status" value="1"/>
</dbReference>
<keyword evidence="12" id="KW-0779">Telomere</keyword>
<evidence type="ECO:0000256" key="6">
    <source>
        <dbReference type="ARBA" id="ARBA00022454"/>
    </source>
</evidence>
<dbReference type="GO" id="GO:0006310">
    <property type="term" value="P:DNA recombination"/>
    <property type="evidence" value="ECO:0007669"/>
    <property type="project" value="UniProtKB-KW"/>
</dbReference>
<feature type="region of interest" description="Disordered" evidence="21">
    <location>
        <begin position="561"/>
        <end position="609"/>
    </location>
</feature>
<comment type="subcellular location">
    <subcellularLocation>
        <location evidence="2">Chromosome</location>
        <location evidence="2">Telomere</location>
    </subcellularLocation>
    <subcellularLocation>
        <location evidence="1">Nucleus</location>
    </subcellularLocation>
</comment>
<evidence type="ECO:0000256" key="20">
    <source>
        <dbReference type="PIRSR" id="PIRSR003033-1"/>
    </source>
</evidence>
<dbReference type="InterPro" id="IPR036465">
    <property type="entry name" value="vWFA_dom_sf"/>
</dbReference>
<dbReference type="CDD" id="cd00788">
    <property type="entry name" value="KU70"/>
    <property type="match status" value="1"/>
</dbReference>
<dbReference type="GO" id="GO:0042162">
    <property type="term" value="F:telomeric DNA binding"/>
    <property type="evidence" value="ECO:0007669"/>
    <property type="project" value="InterPro"/>
</dbReference>
<dbReference type="AlphaFoldDB" id="A0A8H3IQ68"/>
<evidence type="ECO:0000256" key="1">
    <source>
        <dbReference type="ARBA" id="ARBA00004123"/>
    </source>
</evidence>
<evidence type="ECO:0000259" key="22">
    <source>
        <dbReference type="PROSITE" id="PS50800"/>
    </source>
</evidence>
<dbReference type="SUPFAM" id="SSF68906">
    <property type="entry name" value="SAP domain"/>
    <property type="match status" value="1"/>
</dbReference>
<evidence type="ECO:0000256" key="14">
    <source>
        <dbReference type="ARBA" id="ARBA00023172"/>
    </source>
</evidence>
<dbReference type="FunFam" id="2.40.290.10:FF:000001">
    <property type="entry name" value="X-ray repair cross complementing 6"/>
    <property type="match status" value="1"/>
</dbReference>
<evidence type="ECO:0000256" key="11">
    <source>
        <dbReference type="ARBA" id="ARBA00022840"/>
    </source>
</evidence>
<protein>
    <recommendedName>
        <fullName evidence="5">ATP-dependent DNA helicase II subunit 1</fullName>
        <ecNumber evidence="4">3.6.4.12</ecNumber>
    </recommendedName>
    <alternativeName>
        <fullName evidence="18">ATP-dependent DNA helicase II subunit Ku70</fullName>
    </alternativeName>
</protein>
<feature type="compositionally biased region" description="Acidic residues" evidence="21">
    <location>
        <begin position="12"/>
        <end position="23"/>
    </location>
</feature>
<dbReference type="InterPro" id="IPR003034">
    <property type="entry name" value="SAP_dom"/>
</dbReference>
<dbReference type="PANTHER" id="PTHR12604">
    <property type="entry name" value="KU AUTOANTIGEN DNA HELICASE"/>
    <property type="match status" value="1"/>
</dbReference>
<evidence type="ECO:0000313" key="23">
    <source>
        <dbReference type="EMBL" id="CAF9936262.1"/>
    </source>
</evidence>
<dbReference type="PROSITE" id="PS50800">
    <property type="entry name" value="SAP"/>
    <property type="match status" value="1"/>
</dbReference>
<sequence length="654" mass="73340">MAEENKWKPPGEEEEEEEDEVDEAAYKSARDAVLFIIEISPSMLTAPPPTDAKKRDRDTPTLAALKCAYALMQQRIISNPNDMMGVLLYGTDETKFQEEAEARGGLAYPNCYLFTDLDIPAAGDVKALKDLVEDEEESEKLFVPSTEPVSMANVLFCANQIFTTKAPNFTSRRLFIVTDNDDPHAKDKALKSSAAVRAKDLYDLGVIIELFPISKPDHEFDRSRFYDDIIYNASPTDPEAPAPMSGVVAPSSTSDGISLLTSLLSSINSKAVAKRALFSSVPFEIGPGFKISVKGYIIFKRQEPKSSCYVWLDGEKPQIATGVTTQMADDTARTIEKVEIKKAYKFGGEQITFTPEEVSSLRHFGDPGIRIIGFKPLSMLPIWANIRPSTFIYPSEDDYVGSTRVFSALQQKLLKDQKIGIAWFVARKNATPVIAAVLPGAETLDENGAQIIPPGMWLTPLPFADDIRQNPETNLIRAPEGLIDRMREVVQQLQLPKAMYDPRKYPNPALQWHYRILQAMALEEDLPEKPEDKTIPRYKQIDKRAGPYVIDWGHELHKEHEEWRKDNETATSFPAKRSAPPGKDDIPDRSKKAKTATPDGGPTDAEMKHAYMKQEHKKMTVPQLKAWLQGKNMSVGGKKADLVERVEEFFEQRR</sequence>
<evidence type="ECO:0000256" key="18">
    <source>
        <dbReference type="ARBA" id="ARBA00031811"/>
    </source>
</evidence>
<feature type="domain" description="SAP" evidence="22">
    <location>
        <begin position="616"/>
        <end position="650"/>
    </location>
</feature>
<dbReference type="Gene3D" id="1.10.1600.10">
    <property type="match status" value="1"/>
</dbReference>
<gene>
    <name evidence="23" type="primary">KU70</name>
    <name evidence="23" type="ORF">ALECFALPRED_006748</name>
</gene>
<dbReference type="GO" id="GO:0016787">
    <property type="term" value="F:hydrolase activity"/>
    <property type="evidence" value="ECO:0007669"/>
    <property type="project" value="UniProtKB-KW"/>
</dbReference>
<keyword evidence="15" id="KW-0234">DNA repair</keyword>
<dbReference type="GO" id="GO:0003690">
    <property type="term" value="F:double-stranded DNA binding"/>
    <property type="evidence" value="ECO:0007669"/>
    <property type="project" value="TreeGrafter"/>
</dbReference>
<dbReference type="PANTHER" id="PTHR12604:SF2">
    <property type="entry name" value="X-RAY REPAIR CROSS-COMPLEMENTING PROTEIN 6"/>
    <property type="match status" value="1"/>
</dbReference>
<evidence type="ECO:0000256" key="21">
    <source>
        <dbReference type="SAM" id="MobiDB-lite"/>
    </source>
</evidence>
<dbReference type="GO" id="GO:0003678">
    <property type="term" value="F:DNA helicase activity"/>
    <property type="evidence" value="ECO:0007669"/>
    <property type="project" value="UniProtKB-EC"/>
</dbReference>
<feature type="compositionally biased region" description="Basic and acidic residues" evidence="21">
    <location>
        <begin position="1"/>
        <end position="11"/>
    </location>
</feature>
<evidence type="ECO:0000256" key="16">
    <source>
        <dbReference type="ARBA" id="ARBA00023242"/>
    </source>
</evidence>
<evidence type="ECO:0000256" key="12">
    <source>
        <dbReference type="ARBA" id="ARBA00022895"/>
    </source>
</evidence>
<comment type="caution">
    <text evidence="23">The sequence shown here is derived from an EMBL/GenBank/DDBJ whole genome shotgun (WGS) entry which is preliminary data.</text>
</comment>
<comment type="similarity">
    <text evidence="3">Belongs to the ku70 family.</text>
</comment>
<evidence type="ECO:0000313" key="24">
    <source>
        <dbReference type="Proteomes" id="UP000664203"/>
    </source>
</evidence>
<evidence type="ECO:0000256" key="10">
    <source>
        <dbReference type="ARBA" id="ARBA00022806"/>
    </source>
</evidence>
<keyword evidence="24" id="KW-1185">Reference proteome</keyword>
<dbReference type="PIRSF" id="PIRSF003033">
    <property type="entry name" value="Ku70"/>
    <property type="match status" value="1"/>
</dbReference>
<dbReference type="Gene3D" id="3.40.50.410">
    <property type="entry name" value="von Willebrand factor, type A domain"/>
    <property type="match status" value="1"/>
</dbReference>
<reference evidence="23" key="1">
    <citation type="submission" date="2021-03" db="EMBL/GenBank/DDBJ databases">
        <authorList>
            <person name="Tagirdzhanova G."/>
        </authorList>
    </citation>
    <scope>NUCLEOTIDE SEQUENCE</scope>
</reference>